<dbReference type="SUPFAM" id="SSF144083">
    <property type="entry name" value="Magnesium transport protein CorA, transmembrane region"/>
    <property type="match status" value="1"/>
</dbReference>
<evidence type="ECO:0000256" key="3">
    <source>
        <dbReference type="ARBA" id="ARBA00022692"/>
    </source>
</evidence>
<reference evidence="7 8" key="1">
    <citation type="submission" date="2020-07" db="EMBL/GenBank/DDBJ databases">
        <title>Pseudogemmobacter sp. nov., isolated from poultry manure in Taiwan.</title>
        <authorList>
            <person name="Lin S.-Y."/>
            <person name="Tang Y.-S."/>
            <person name="Young C.-C."/>
        </authorList>
    </citation>
    <scope>NUCLEOTIDE SEQUENCE [LARGE SCALE GENOMIC DNA]</scope>
    <source>
        <strain evidence="7 8">CC-YST710</strain>
    </source>
</reference>
<evidence type="ECO:0000256" key="1">
    <source>
        <dbReference type="ARBA" id="ARBA00004141"/>
    </source>
</evidence>
<dbReference type="Gene3D" id="1.20.58.340">
    <property type="entry name" value="Magnesium transport protein CorA, transmembrane region"/>
    <property type="match status" value="1"/>
</dbReference>
<dbReference type="InterPro" id="IPR050829">
    <property type="entry name" value="CorA_MIT"/>
</dbReference>
<protein>
    <submittedName>
        <fullName evidence="7">Magnesium transporter CorA family protein</fullName>
    </submittedName>
</protein>
<sequence length="323" mass="36238">MIRTYHCSGLRLRPGETPPTDLRQPVWIDLEAPSAAEEARIEAALGIEVPTREDMQEIEPSSRIWKEEGILYLTAQILATPDPKSLEIGPVTFMLQPERLITVHYHRPGSFAFFADWAGHHDTPCSTGVTAFLGLMEAVVDRLADILESEARSHEQLTRSIFESRQGSGDDLSGVIRLIGRAEDRNGKINESLATVQRILAYLVTPGASAAKALLQGQQRDQLKSLIQDLRSLREVARVQSEKIRFQLDATLGVINIRQADIIKIFSVVAFVFLPPTLIASIYGMNFEHMPELSWRWGYPAALGLMLTSAIVPWALFRWKKWL</sequence>
<comment type="similarity">
    <text evidence="2">Belongs to the CorA metal ion transporter (MIT) (TC 1.A.35) family.</text>
</comment>
<comment type="subcellular location">
    <subcellularLocation>
        <location evidence="1">Membrane</location>
        <topology evidence="1">Multi-pass membrane protein</topology>
    </subcellularLocation>
</comment>
<dbReference type="Gene3D" id="3.30.460.20">
    <property type="entry name" value="CorA soluble domain-like"/>
    <property type="match status" value="1"/>
</dbReference>
<dbReference type="InterPro" id="IPR002523">
    <property type="entry name" value="MgTranspt_CorA/ZnTranspt_ZntB"/>
</dbReference>
<proteinExistence type="inferred from homology"/>
<evidence type="ECO:0000256" key="4">
    <source>
        <dbReference type="ARBA" id="ARBA00022989"/>
    </source>
</evidence>
<keyword evidence="5 6" id="KW-0472">Membrane</keyword>
<dbReference type="Pfam" id="PF01544">
    <property type="entry name" value="CorA"/>
    <property type="match status" value="1"/>
</dbReference>
<dbReference type="Proteomes" id="UP001198571">
    <property type="component" value="Unassembled WGS sequence"/>
</dbReference>
<dbReference type="InterPro" id="IPR045863">
    <property type="entry name" value="CorA_TM1_TM2"/>
</dbReference>
<evidence type="ECO:0000256" key="5">
    <source>
        <dbReference type="ARBA" id="ARBA00023136"/>
    </source>
</evidence>
<keyword evidence="8" id="KW-1185">Reference proteome</keyword>
<evidence type="ECO:0000313" key="7">
    <source>
        <dbReference type="EMBL" id="MCB5408478.1"/>
    </source>
</evidence>
<keyword evidence="4 6" id="KW-1133">Transmembrane helix</keyword>
<dbReference type="InterPro" id="IPR045861">
    <property type="entry name" value="CorA_cytoplasmic_dom"/>
</dbReference>
<dbReference type="PANTHER" id="PTHR47685:SF1">
    <property type="entry name" value="MAGNESIUM TRANSPORT PROTEIN CORA"/>
    <property type="match status" value="1"/>
</dbReference>
<accession>A0ABS8CGY8</accession>
<organism evidence="7 8">
    <name type="scientific">Pseudogemmobacter faecipullorum</name>
    <dbReference type="NCBI Taxonomy" id="2755041"/>
    <lineage>
        <taxon>Bacteria</taxon>
        <taxon>Pseudomonadati</taxon>
        <taxon>Pseudomonadota</taxon>
        <taxon>Alphaproteobacteria</taxon>
        <taxon>Rhodobacterales</taxon>
        <taxon>Paracoccaceae</taxon>
        <taxon>Pseudogemmobacter</taxon>
    </lineage>
</organism>
<dbReference type="EMBL" id="JACDXX010000001">
    <property type="protein sequence ID" value="MCB5408478.1"/>
    <property type="molecule type" value="Genomic_DNA"/>
</dbReference>
<dbReference type="RefSeq" id="WP_226933351.1">
    <property type="nucleotide sequence ID" value="NZ_JACDXX010000001.1"/>
</dbReference>
<evidence type="ECO:0000256" key="6">
    <source>
        <dbReference type="SAM" id="Phobius"/>
    </source>
</evidence>
<gene>
    <name evidence="7" type="ORF">H0485_00465</name>
</gene>
<dbReference type="PANTHER" id="PTHR47685">
    <property type="entry name" value="MAGNESIUM TRANSPORT PROTEIN CORA"/>
    <property type="match status" value="1"/>
</dbReference>
<feature type="transmembrane region" description="Helical" evidence="6">
    <location>
        <begin position="297"/>
        <end position="317"/>
    </location>
</feature>
<dbReference type="CDD" id="cd12837">
    <property type="entry name" value="EcCorA-like_u1"/>
    <property type="match status" value="1"/>
</dbReference>
<evidence type="ECO:0000256" key="2">
    <source>
        <dbReference type="ARBA" id="ARBA00009765"/>
    </source>
</evidence>
<name>A0ABS8CGY8_9RHOB</name>
<keyword evidence="3 6" id="KW-0812">Transmembrane</keyword>
<comment type="caution">
    <text evidence="7">The sequence shown here is derived from an EMBL/GenBank/DDBJ whole genome shotgun (WGS) entry which is preliminary data.</text>
</comment>
<feature type="transmembrane region" description="Helical" evidence="6">
    <location>
        <begin position="265"/>
        <end position="285"/>
    </location>
</feature>
<dbReference type="SUPFAM" id="SSF143865">
    <property type="entry name" value="CorA soluble domain-like"/>
    <property type="match status" value="1"/>
</dbReference>
<evidence type="ECO:0000313" key="8">
    <source>
        <dbReference type="Proteomes" id="UP001198571"/>
    </source>
</evidence>